<dbReference type="Pfam" id="PF00248">
    <property type="entry name" value="Aldo_ket_red"/>
    <property type="match status" value="1"/>
</dbReference>
<reference evidence="2" key="1">
    <citation type="submission" date="2020-08" db="EMBL/GenBank/DDBJ databases">
        <title>Genome public.</title>
        <authorList>
            <person name="Liu C."/>
            <person name="Sun Q."/>
        </authorList>
    </citation>
    <scope>NUCLEOTIDE SEQUENCE</scope>
    <source>
        <strain evidence="2">NSJ-15</strain>
    </source>
</reference>
<comment type="caution">
    <text evidence="2">The sequence shown here is derived from an EMBL/GenBank/DDBJ whole genome shotgun (WGS) entry which is preliminary data.</text>
</comment>
<sequence>MIYSTLGKTGRKVSRIGFGGATAGLKNYTGEFDPQQKKDRDSVITAIRRAYELGINYFDTAAGYGDGASEQIFGEGLSGISAKEIFLATKASPAEPKKMRASLERSLKNLKRDYVDLIQIHGSYLSPQVGKEIFRSGGILEELKKAKDEGLVKHLGFSIECQNEVLYELIRCQEFDVMQIEYNLLFQHPYDPFFHCGSLYDAEEAKLGIVNMRTVTSGIFQKWLGWVNPGNTFEYNAALIQFVLSNPLIDVSLLGMRDVDIVEKNVATCNDLSGRIDLARLHERYL</sequence>
<protein>
    <submittedName>
        <fullName evidence="2">Aldo/keto reductase</fullName>
    </submittedName>
</protein>
<dbReference type="GO" id="GO:0016491">
    <property type="term" value="F:oxidoreductase activity"/>
    <property type="evidence" value="ECO:0007669"/>
    <property type="project" value="InterPro"/>
</dbReference>
<dbReference type="Gene3D" id="3.20.20.100">
    <property type="entry name" value="NADP-dependent oxidoreductase domain"/>
    <property type="match status" value="1"/>
</dbReference>
<proteinExistence type="predicted"/>
<evidence type="ECO:0000259" key="1">
    <source>
        <dbReference type="Pfam" id="PF00248"/>
    </source>
</evidence>
<feature type="domain" description="NADP-dependent oxidoreductase" evidence="1">
    <location>
        <begin position="15"/>
        <end position="222"/>
    </location>
</feature>
<dbReference type="InterPro" id="IPR023210">
    <property type="entry name" value="NADP_OxRdtase_dom"/>
</dbReference>
<dbReference type="EMBL" id="JACRTL010000001">
    <property type="protein sequence ID" value="MBC8609628.1"/>
    <property type="molecule type" value="Genomic_DNA"/>
</dbReference>
<dbReference type="InterPro" id="IPR020471">
    <property type="entry name" value="AKR"/>
</dbReference>
<gene>
    <name evidence="2" type="ORF">H8702_00650</name>
</gene>
<dbReference type="InterPro" id="IPR036812">
    <property type="entry name" value="NAD(P)_OxRdtase_dom_sf"/>
</dbReference>
<dbReference type="PRINTS" id="PR00069">
    <property type="entry name" value="ALDKETRDTASE"/>
</dbReference>
<dbReference type="RefSeq" id="WP_187536123.1">
    <property type="nucleotide sequence ID" value="NZ_JACRTL010000001.1"/>
</dbReference>
<dbReference type="CDD" id="cd19105">
    <property type="entry name" value="AKR_unchar"/>
    <property type="match status" value="1"/>
</dbReference>
<keyword evidence="3" id="KW-1185">Reference proteome</keyword>
<name>A0A8J6TT98_9FIRM</name>
<evidence type="ECO:0000313" key="3">
    <source>
        <dbReference type="Proteomes" id="UP000632659"/>
    </source>
</evidence>
<dbReference type="InterPro" id="IPR053135">
    <property type="entry name" value="AKR2_Oxidoreductase"/>
</dbReference>
<dbReference type="SUPFAM" id="SSF51430">
    <property type="entry name" value="NAD(P)-linked oxidoreductase"/>
    <property type="match status" value="1"/>
</dbReference>
<accession>A0A8J6TT98</accession>
<dbReference type="PANTHER" id="PTHR43312:SF1">
    <property type="entry name" value="NADP-DEPENDENT OXIDOREDUCTASE DOMAIN-CONTAINING PROTEIN"/>
    <property type="match status" value="1"/>
</dbReference>
<organism evidence="2 3">
    <name type="scientific">Massiliimalia timonensis</name>
    <dbReference type="NCBI Taxonomy" id="1987501"/>
    <lineage>
        <taxon>Bacteria</taxon>
        <taxon>Bacillati</taxon>
        <taxon>Bacillota</taxon>
        <taxon>Clostridia</taxon>
        <taxon>Eubacteriales</taxon>
        <taxon>Oscillospiraceae</taxon>
        <taxon>Massiliimalia</taxon>
    </lineage>
</organism>
<dbReference type="Proteomes" id="UP000632659">
    <property type="component" value="Unassembled WGS sequence"/>
</dbReference>
<dbReference type="PANTHER" id="PTHR43312">
    <property type="entry name" value="D-THREO-ALDOSE 1-DEHYDROGENASE"/>
    <property type="match status" value="1"/>
</dbReference>
<evidence type="ECO:0000313" key="2">
    <source>
        <dbReference type="EMBL" id="MBC8609628.1"/>
    </source>
</evidence>
<dbReference type="AlphaFoldDB" id="A0A8J6TT98"/>